<dbReference type="Proteomes" id="UP000789920">
    <property type="component" value="Unassembled WGS sequence"/>
</dbReference>
<accession>A0ACA9LT87</accession>
<organism evidence="1 2">
    <name type="scientific">Racocetra persica</name>
    <dbReference type="NCBI Taxonomy" id="160502"/>
    <lineage>
        <taxon>Eukaryota</taxon>
        <taxon>Fungi</taxon>
        <taxon>Fungi incertae sedis</taxon>
        <taxon>Mucoromycota</taxon>
        <taxon>Glomeromycotina</taxon>
        <taxon>Glomeromycetes</taxon>
        <taxon>Diversisporales</taxon>
        <taxon>Gigasporaceae</taxon>
        <taxon>Racocetra</taxon>
    </lineage>
</organism>
<feature type="non-terminal residue" evidence="1">
    <location>
        <position position="1"/>
    </location>
</feature>
<reference evidence="1" key="1">
    <citation type="submission" date="2021-06" db="EMBL/GenBank/DDBJ databases">
        <authorList>
            <person name="Kallberg Y."/>
            <person name="Tangrot J."/>
            <person name="Rosling A."/>
        </authorList>
    </citation>
    <scope>NUCLEOTIDE SEQUENCE</scope>
    <source>
        <strain evidence="1">MA461A</strain>
    </source>
</reference>
<evidence type="ECO:0000313" key="1">
    <source>
        <dbReference type="EMBL" id="CAG8549218.1"/>
    </source>
</evidence>
<dbReference type="EMBL" id="CAJVQC010005095">
    <property type="protein sequence ID" value="CAG8549218.1"/>
    <property type="molecule type" value="Genomic_DNA"/>
</dbReference>
<gene>
    <name evidence="1" type="ORF">RPERSI_LOCUS3887</name>
</gene>
<evidence type="ECO:0000313" key="2">
    <source>
        <dbReference type="Proteomes" id="UP000789920"/>
    </source>
</evidence>
<sequence length="326" mass="36730">QSVELNYAKAIYKPSQCYEYGHGTRKEESKAFEQYQKAANLGHKFVVIIHVMNLALEQMFSILRDKKSSVSSTSNSLSQTASPCPISADEEAFLECIEVIESNLGDTNIINKASDKEKKWWTDGNYKVIDEKRLPLCLVENVTYHDYEKKSEIANAGRFWEFDDGVVIIYELPNRDHEAAHGEFTFQFMSAFNNLLFQDRVSSIGATTCLNSGRSSAKQPDASFVPNCLPRPSLYPSDAQCYKFCRRANLQVNETQGKFRPVQTLEFGTIDKFKRPYNGCSALRMCTVTIAPACVYKGCTPPYLLTGNVIIDLFSIQQAVFSCQGQ</sequence>
<comment type="caution">
    <text evidence="1">The sequence shown here is derived from an EMBL/GenBank/DDBJ whole genome shotgun (WGS) entry which is preliminary data.</text>
</comment>
<name>A0ACA9LT87_9GLOM</name>
<keyword evidence="2" id="KW-1185">Reference proteome</keyword>
<protein>
    <submittedName>
        <fullName evidence="1">29646_t:CDS:1</fullName>
    </submittedName>
</protein>
<proteinExistence type="predicted"/>